<feature type="transmembrane region" description="Helical" evidence="12">
    <location>
        <begin position="140"/>
        <end position="164"/>
    </location>
</feature>
<dbReference type="STRING" id="885580.ENSFDAP00000015889"/>
<dbReference type="Gene3D" id="1.20.1070.10">
    <property type="entry name" value="Rhodopsin 7-helix transmembrane proteins"/>
    <property type="match status" value="1"/>
</dbReference>
<feature type="transmembrane region" description="Helical" evidence="12">
    <location>
        <begin position="197"/>
        <end position="216"/>
    </location>
</feature>
<name>A0A091DXN1_FUKDA</name>
<keyword evidence="5 12" id="KW-0552">Olfaction</keyword>
<keyword evidence="6 12" id="KW-1133">Transmembrane helix</keyword>
<organism evidence="14 15">
    <name type="scientific">Fukomys damarensis</name>
    <name type="common">Damaraland mole rat</name>
    <name type="synonym">Cryptomys damarensis</name>
    <dbReference type="NCBI Taxonomy" id="885580"/>
    <lineage>
        <taxon>Eukaryota</taxon>
        <taxon>Metazoa</taxon>
        <taxon>Chordata</taxon>
        <taxon>Craniata</taxon>
        <taxon>Vertebrata</taxon>
        <taxon>Euteleostomi</taxon>
        <taxon>Mammalia</taxon>
        <taxon>Eutheria</taxon>
        <taxon>Euarchontoglires</taxon>
        <taxon>Glires</taxon>
        <taxon>Rodentia</taxon>
        <taxon>Hystricomorpha</taxon>
        <taxon>Bathyergidae</taxon>
        <taxon>Fukomys</taxon>
    </lineage>
</organism>
<feature type="transmembrane region" description="Helical" evidence="12">
    <location>
        <begin position="91"/>
        <end position="108"/>
    </location>
</feature>
<keyword evidence="9 11" id="KW-0675">Receptor</keyword>
<evidence type="ECO:0000256" key="5">
    <source>
        <dbReference type="ARBA" id="ARBA00022725"/>
    </source>
</evidence>
<reference evidence="14 15" key="1">
    <citation type="submission" date="2013-11" db="EMBL/GenBank/DDBJ databases">
        <title>The Damaraland mole rat (Fukomys damarensis) genome and evolution of African mole rats.</title>
        <authorList>
            <person name="Gladyshev V.N."/>
            <person name="Fang X."/>
        </authorList>
    </citation>
    <scope>NUCLEOTIDE SEQUENCE [LARGE SCALE GENOMIC DNA]</scope>
    <source>
        <tissue evidence="14">Liver</tissue>
    </source>
</reference>
<keyword evidence="7 11" id="KW-0297">G-protein coupled receptor</keyword>
<protein>
    <recommendedName>
        <fullName evidence="12">Olfactory receptor</fullName>
    </recommendedName>
</protein>
<evidence type="ECO:0000256" key="10">
    <source>
        <dbReference type="ARBA" id="ARBA00023224"/>
    </source>
</evidence>
<evidence type="ECO:0000256" key="11">
    <source>
        <dbReference type="RuleBase" id="RU000688"/>
    </source>
</evidence>
<dbReference type="PROSITE" id="PS50262">
    <property type="entry name" value="G_PROTEIN_RECEP_F1_2"/>
    <property type="match status" value="1"/>
</dbReference>
<dbReference type="eggNOG" id="ENOG502T9NI">
    <property type="taxonomic scope" value="Eukaryota"/>
</dbReference>
<keyword evidence="4 11" id="KW-0812">Transmembrane</keyword>
<dbReference type="PRINTS" id="PR00237">
    <property type="entry name" value="GPCRRHODOPSN"/>
</dbReference>
<dbReference type="InterPro" id="IPR017452">
    <property type="entry name" value="GPCR_Rhodpsn_7TM"/>
</dbReference>
<evidence type="ECO:0000256" key="7">
    <source>
        <dbReference type="ARBA" id="ARBA00023040"/>
    </source>
</evidence>
<evidence type="ECO:0000256" key="12">
    <source>
        <dbReference type="RuleBase" id="RU363047"/>
    </source>
</evidence>
<evidence type="ECO:0000256" key="2">
    <source>
        <dbReference type="ARBA" id="ARBA00022475"/>
    </source>
</evidence>
<dbReference type="PANTHER" id="PTHR48001">
    <property type="entry name" value="OLFACTORY RECEPTOR"/>
    <property type="match status" value="1"/>
</dbReference>
<dbReference type="OMA" id="MERKPEQ"/>
<dbReference type="InterPro" id="IPR000725">
    <property type="entry name" value="Olfact_rcpt"/>
</dbReference>
<sequence>MRRGNQSSASEFILLGLPIRKEEQGMYYALLLVLYLTTVLGNLLIILLIRLDSRLHTPMYFFLSHLALTDVSFSSVTAPKMLMNMLTQSQFISYAGCISQVYFFLFFADLDSFLLTSMAYDRYVAICHHLHYTRIMSQGLCFLLVIVSWVLSCAGSLVHTLLLARLSFSGENTLHHFFCDLSALLKLSSSDTTINDLVILIVGSMVITLPFICTLVSYSRIVPTILRSPSIKGIFKAFSTCGSHLSVVSLYYGAIIGLYFLPSSNNTNDKDVIVAVLYTLITPMLNPFIYSLRNRDMKGALKNLLSRRIFSV</sequence>
<dbReference type="AlphaFoldDB" id="A0A091DXN1"/>
<dbReference type="EMBL" id="KN121637">
    <property type="protein sequence ID" value="KFO35837.1"/>
    <property type="molecule type" value="Genomic_DNA"/>
</dbReference>
<dbReference type="PRINTS" id="PR00245">
    <property type="entry name" value="OLFACTORYR"/>
</dbReference>
<proteinExistence type="inferred from homology"/>
<dbReference type="GO" id="GO:0004930">
    <property type="term" value="F:G protein-coupled receptor activity"/>
    <property type="evidence" value="ECO:0007669"/>
    <property type="project" value="UniProtKB-KW"/>
</dbReference>
<dbReference type="GO" id="GO:0004984">
    <property type="term" value="F:olfactory receptor activity"/>
    <property type="evidence" value="ECO:0007669"/>
    <property type="project" value="InterPro"/>
</dbReference>
<evidence type="ECO:0000313" key="14">
    <source>
        <dbReference type="EMBL" id="KFO35837.1"/>
    </source>
</evidence>
<feature type="transmembrane region" description="Helical" evidence="12">
    <location>
        <begin position="237"/>
        <end position="260"/>
    </location>
</feature>
<gene>
    <name evidence="14" type="ORF">H920_02751</name>
</gene>
<evidence type="ECO:0000256" key="6">
    <source>
        <dbReference type="ARBA" id="ARBA00022989"/>
    </source>
</evidence>
<comment type="subcellular location">
    <subcellularLocation>
        <location evidence="1 12">Cell membrane</location>
        <topology evidence="1 12">Multi-pass membrane protein</topology>
    </subcellularLocation>
</comment>
<feature type="transmembrane region" description="Helical" evidence="12">
    <location>
        <begin position="26"/>
        <end position="48"/>
    </location>
</feature>
<dbReference type="InterPro" id="IPR000276">
    <property type="entry name" value="GPCR_Rhodpsn"/>
</dbReference>
<evidence type="ECO:0000256" key="8">
    <source>
        <dbReference type="ARBA" id="ARBA00023136"/>
    </source>
</evidence>
<feature type="domain" description="G-protein coupled receptors family 1 profile" evidence="13">
    <location>
        <begin position="41"/>
        <end position="290"/>
    </location>
</feature>
<keyword evidence="15" id="KW-1185">Reference proteome</keyword>
<keyword evidence="3 12" id="KW-0716">Sensory transduction</keyword>
<dbReference type="FunFam" id="1.20.1070.10:FF:000009">
    <property type="entry name" value="Olfactory receptor"/>
    <property type="match status" value="1"/>
</dbReference>
<comment type="similarity">
    <text evidence="11">Belongs to the G-protein coupled receptor 1 family.</text>
</comment>
<feature type="transmembrane region" description="Helical" evidence="12">
    <location>
        <begin position="272"/>
        <end position="292"/>
    </location>
</feature>
<dbReference type="Pfam" id="PF13853">
    <property type="entry name" value="7tm_4"/>
    <property type="match status" value="1"/>
</dbReference>
<dbReference type="GO" id="GO:0005886">
    <property type="term" value="C:plasma membrane"/>
    <property type="evidence" value="ECO:0007669"/>
    <property type="project" value="UniProtKB-SubCell"/>
</dbReference>
<keyword evidence="2 12" id="KW-1003">Cell membrane</keyword>
<evidence type="ECO:0000259" key="13">
    <source>
        <dbReference type="PROSITE" id="PS50262"/>
    </source>
</evidence>
<evidence type="ECO:0000313" key="15">
    <source>
        <dbReference type="Proteomes" id="UP000028990"/>
    </source>
</evidence>
<dbReference type="Proteomes" id="UP000028990">
    <property type="component" value="Unassembled WGS sequence"/>
</dbReference>
<evidence type="ECO:0000256" key="3">
    <source>
        <dbReference type="ARBA" id="ARBA00022606"/>
    </source>
</evidence>
<evidence type="ECO:0000256" key="4">
    <source>
        <dbReference type="ARBA" id="ARBA00022692"/>
    </source>
</evidence>
<evidence type="ECO:0000256" key="1">
    <source>
        <dbReference type="ARBA" id="ARBA00004651"/>
    </source>
</evidence>
<accession>A0A091DXN1</accession>
<evidence type="ECO:0000256" key="9">
    <source>
        <dbReference type="ARBA" id="ARBA00023170"/>
    </source>
</evidence>
<dbReference type="SUPFAM" id="SSF81321">
    <property type="entry name" value="Family A G protein-coupled receptor-like"/>
    <property type="match status" value="1"/>
</dbReference>
<dbReference type="PROSITE" id="PS00237">
    <property type="entry name" value="G_PROTEIN_RECEP_F1_1"/>
    <property type="match status" value="1"/>
</dbReference>
<keyword evidence="8 12" id="KW-0472">Membrane</keyword>
<keyword evidence="10 11" id="KW-0807">Transducer</keyword>